<dbReference type="InterPro" id="IPR013856">
    <property type="entry name" value="Peptidase_M4_domain"/>
</dbReference>
<sequence length="662" mass="70337">NLTKDAATGQYLLRDSAHMADSKSRNVIQTWDASSLWYKDLDGQWPESVVPFAMPTTKAPQELTDNGAVDAHWAAGKVYEFYRGTFQRDSLDGKGMAINSLVGVTADLGYPWVNAFWDGSKMVYGTGDDEYRSLASDLDVVGHEMTHGVVEHTADLVYAGQSGAMNEAIADYLGNAIDVTVGRTSMTDPDAGLIGGDLCRTLTPKECAFRDLNDGAGTRDFISMPLGSRNDQGGVHLNSHIFGGALWDIRESLGGELADRIVYKALTSYITPLNGFTEGRDAVLAAAKSLHVKGDRMAKVKKAFDAHGIVPGWERNLGLDSDVLLGRLGTLETGLANDIGPAAGGGWWAVPRSSADSAAPYSVWTGRTDGKGKARQVSPEDGRYHLSPVTDGRRVVWLAVGDTYDLMSAPVTGGPAKRLYSTSTASIGSLSMDGDTVAWSENDSQGHAGLRYIKGSDPTPRTVPLNRPDATAADADVRAESPSVHDGRIAYTVSGWWGDDPGHRRAAVDVFDTRTGRTALGTPSRAVWTSRPVATSSGVYWLADEDPYDEGQSAVRRSGLDASGTTDVIPATSSATLGAWALTASDTAVTLTVDPQAPTGLPYLATQLRQYSSKGAPLGRVSCAPGRQTYAVAAGDSRVLWLDTTTTSFDLVTRSRPAGDCG</sequence>
<dbReference type="Pfam" id="PF01447">
    <property type="entry name" value="Peptidase_M4"/>
    <property type="match status" value="1"/>
</dbReference>
<evidence type="ECO:0000256" key="6">
    <source>
        <dbReference type="ARBA" id="ARBA00023049"/>
    </source>
</evidence>
<comment type="function">
    <text evidence="8">Extracellular zinc metalloprotease.</text>
</comment>
<dbReference type="InterPro" id="IPR027268">
    <property type="entry name" value="Peptidase_M4/M1_CTD_sf"/>
</dbReference>
<dbReference type="InterPro" id="IPR050728">
    <property type="entry name" value="Zinc_Metalloprotease_M4"/>
</dbReference>
<keyword evidence="2 8" id="KW-0645">Protease</keyword>
<evidence type="ECO:0000256" key="2">
    <source>
        <dbReference type="ARBA" id="ARBA00022670"/>
    </source>
</evidence>
<keyword evidence="8" id="KW-0964">Secreted</keyword>
<keyword evidence="5 8" id="KW-0862">Zinc</keyword>
<evidence type="ECO:0000256" key="8">
    <source>
        <dbReference type="RuleBase" id="RU366073"/>
    </source>
</evidence>
<comment type="similarity">
    <text evidence="1 8">Belongs to the peptidase M4 family.</text>
</comment>
<proteinExistence type="inferred from homology"/>
<dbReference type="RefSeq" id="WP_089228032.1">
    <property type="nucleotide sequence ID" value="NZ_FZOF01000028.1"/>
</dbReference>
<dbReference type="GO" id="GO:0005576">
    <property type="term" value="C:extracellular region"/>
    <property type="evidence" value="ECO:0007669"/>
    <property type="project" value="UniProtKB-SubCell"/>
</dbReference>
<evidence type="ECO:0000256" key="7">
    <source>
        <dbReference type="PIRSR" id="PIRSR623612-1"/>
    </source>
</evidence>
<dbReference type="Gene3D" id="3.10.170.10">
    <property type="match status" value="1"/>
</dbReference>
<evidence type="ECO:0000256" key="1">
    <source>
        <dbReference type="ARBA" id="ARBA00009388"/>
    </source>
</evidence>
<keyword evidence="6 8" id="KW-0482">Metalloprotease</keyword>
<keyword evidence="3" id="KW-0479">Metal-binding</keyword>
<dbReference type="CDD" id="cd09597">
    <property type="entry name" value="M4_TLP"/>
    <property type="match status" value="1"/>
</dbReference>
<dbReference type="PRINTS" id="PR00730">
    <property type="entry name" value="THERMOLYSIN"/>
</dbReference>
<gene>
    <name evidence="11" type="ORF">SAMN05216252_1281</name>
</gene>
<dbReference type="GO" id="GO:0046872">
    <property type="term" value="F:metal ion binding"/>
    <property type="evidence" value="ECO:0007669"/>
    <property type="project" value="UniProtKB-UniRule"/>
</dbReference>
<dbReference type="PANTHER" id="PTHR33794:SF1">
    <property type="entry name" value="BACILLOLYSIN"/>
    <property type="match status" value="1"/>
</dbReference>
<accession>A0A239MU59</accession>
<dbReference type="OrthoDB" id="291295at2"/>
<dbReference type="Pfam" id="PF02868">
    <property type="entry name" value="Peptidase_M4_C"/>
    <property type="match status" value="1"/>
</dbReference>
<protein>
    <recommendedName>
        <fullName evidence="8">Neutral metalloproteinase</fullName>
        <ecNumber evidence="8">3.4.24.-</ecNumber>
    </recommendedName>
</protein>
<feature type="domain" description="Peptidase M4 C-terminal" evidence="10">
    <location>
        <begin position="154"/>
        <end position="309"/>
    </location>
</feature>
<dbReference type="PANTHER" id="PTHR33794">
    <property type="entry name" value="BACILLOLYSIN"/>
    <property type="match status" value="1"/>
</dbReference>
<evidence type="ECO:0000256" key="3">
    <source>
        <dbReference type="ARBA" id="ARBA00022723"/>
    </source>
</evidence>
<evidence type="ECO:0000256" key="5">
    <source>
        <dbReference type="ARBA" id="ARBA00022833"/>
    </source>
</evidence>
<dbReference type="Proteomes" id="UP000198280">
    <property type="component" value="Unassembled WGS sequence"/>
</dbReference>
<dbReference type="EMBL" id="FZOF01000028">
    <property type="protein sequence ID" value="SNT46276.1"/>
    <property type="molecule type" value="Genomic_DNA"/>
</dbReference>
<evidence type="ECO:0000259" key="10">
    <source>
        <dbReference type="Pfam" id="PF02868"/>
    </source>
</evidence>
<dbReference type="AlphaFoldDB" id="A0A239MU59"/>
<dbReference type="InterPro" id="IPR001570">
    <property type="entry name" value="Peptidase_M4_C_domain"/>
</dbReference>
<keyword evidence="4 8" id="KW-0378">Hydrolase</keyword>
<comment type="subcellular location">
    <subcellularLocation>
        <location evidence="8">Secreted</location>
    </subcellularLocation>
</comment>
<name>A0A239MU59_9ACTN</name>
<feature type="domain" description="Peptidase M4" evidence="9">
    <location>
        <begin position="5"/>
        <end position="151"/>
    </location>
</feature>
<feature type="active site" evidence="7">
    <location>
        <position position="144"/>
    </location>
</feature>
<feature type="non-terminal residue" evidence="11">
    <location>
        <position position="1"/>
    </location>
</feature>
<reference evidence="11 12" key="1">
    <citation type="submission" date="2017-06" db="EMBL/GenBank/DDBJ databases">
        <authorList>
            <person name="Kim H.J."/>
            <person name="Triplett B.A."/>
        </authorList>
    </citation>
    <scope>NUCLEOTIDE SEQUENCE [LARGE SCALE GENOMIC DNA]</scope>
    <source>
        <strain evidence="11 12">CGMCC 4.1858</strain>
    </source>
</reference>
<evidence type="ECO:0000313" key="12">
    <source>
        <dbReference type="Proteomes" id="UP000198280"/>
    </source>
</evidence>
<evidence type="ECO:0000256" key="4">
    <source>
        <dbReference type="ARBA" id="ARBA00022801"/>
    </source>
</evidence>
<keyword evidence="12" id="KW-1185">Reference proteome</keyword>
<comment type="cofactor">
    <cofactor evidence="8">
        <name>Zn(2+)</name>
        <dbReference type="ChEBI" id="CHEBI:29105"/>
    </cofactor>
</comment>
<dbReference type="GO" id="GO:0004222">
    <property type="term" value="F:metalloendopeptidase activity"/>
    <property type="evidence" value="ECO:0007669"/>
    <property type="project" value="UniProtKB-UniRule"/>
</dbReference>
<dbReference type="GO" id="GO:0006508">
    <property type="term" value="P:proteolysis"/>
    <property type="evidence" value="ECO:0007669"/>
    <property type="project" value="UniProtKB-KW"/>
</dbReference>
<feature type="active site" description="Proton donor" evidence="7">
    <location>
        <position position="236"/>
    </location>
</feature>
<dbReference type="Gene3D" id="1.10.390.10">
    <property type="entry name" value="Neutral Protease Domain 2"/>
    <property type="match status" value="1"/>
</dbReference>
<evidence type="ECO:0000313" key="11">
    <source>
        <dbReference type="EMBL" id="SNT46276.1"/>
    </source>
</evidence>
<dbReference type="EC" id="3.4.24.-" evidence="8"/>
<evidence type="ECO:0000259" key="9">
    <source>
        <dbReference type="Pfam" id="PF01447"/>
    </source>
</evidence>
<dbReference type="InterPro" id="IPR023612">
    <property type="entry name" value="Peptidase_M4"/>
</dbReference>
<organism evidence="11 12">
    <name type="scientific">Actinacidiphila glaucinigra</name>
    <dbReference type="NCBI Taxonomy" id="235986"/>
    <lineage>
        <taxon>Bacteria</taxon>
        <taxon>Bacillati</taxon>
        <taxon>Actinomycetota</taxon>
        <taxon>Actinomycetes</taxon>
        <taxon>Kitasatosporales</taxon>
        <taxon>Streptomycetaceae</taxon>
        <taxon>Actinacidiphila</taxon>
    </lineage>
</organism>
<dbReference type="SUPFAM" id="SSF55486">
    <property type="entry name" value="Metalloproteases ('zincins'), catalytic domain"/>
    <property type="match status" value="1"/>
</dbReference>